<organism evidence="10 11">
    <name type="scientific">Fannyhessea vaginae DSM 15829</name>
    <dbReference type="NCBI Taxonomy" id="525256"/>
    <lineage>
        <taxon>Bacteria</taxon>
        <taxon>Bacillati</taxon>
        <taxon>Actinomycetota</taxon>
        <taxon>Coriobacteriia</taxon>
        <taxon>Coriobacteriales</taxon>
        <taxon>Atopobiaceae</taxon>
        <taxon>Fannyhessea</taxon>
    </lineage>
</organism>
<feature type="transmembrane region" description="Helical" evidence="9">
    <location>
        <begin position="183"/>
        <end position="201"/>
    </location>
</feature>
<comment type="caution">
    <text evidence="10">The sequence shown here is derived from an EMBL/GenBank/DDBJ whole genome shotgun (WGS) entry which is preliminary data.</text>
</comment>
<accession>F1T4G0</accession>
<evidence type="ECO:0000256" key="1">
    <source>
        <dbReference type="ARBA" id="ARBA00004651"/>
    </source>
</evidence>
<keyword evidence="6 9" id="KW-0812">Transmembrane</keyword>
<dbReference type="Pfam" id="PF03609">
    <property type="entry name" value="EII-Sor"/>
    <property type="match status" value="1"/>
</dbReference>
<evidence type="ECO:0000256" key="8">
    <source>
        <dbReference type="ARBA" id="ARBA00023136"/>
    </source>
</evidence>
<keyword evidence="4" id="KW-0762">Sugar transport</keyword>
<evidence type="ECO:0000256" key="5">
    <source>
        <dbReference type="ARBA" id="ARBA00022683"/>
    </source>
</evidence>
<reference evidence="10 11" key="1">
    <citation type="submission" date="2011-02" db="EMBL/GenBank/DDBJ databases">
        <authorList>
            <person name="Muzny D."/>
            <person name="Qin X."/>
            <person name="Buhay C."/>
            <person name="Dugan-Rocha S."/>
            <person name="Ding Y."/>
            <person name="Chen G."/>
            <person name="Hawes A."/>
            <person name="Holder M."/>
            <person name="Jhangiani S."/>
            <person name="Johnson A."/>
            <person name="Khan Z."/>
            <person name="Li Z."/>
            <person name="Liu W."/>
            <person name="Liu X."/>
            <person name="Perez L."/>
            <person name="Shen H."/>
            <person name="Wang Q."/>
            <person name="Watt J."/>
            <person name="Xi L."/>
            <person name="Xin Y."/>
            <person name="Zhou J."/>
            <person name="Deng J."/>
            <person name="Jiang H."/>
            <person name="Liu Y."/>
            <person name="Qu J."/>
            <person name="Song X.-Z."/>
            <person name="Zhang L."/>
            <person name="Villasana D."/>
            <person name="Johnson A."/>
            <person name="Liu J."/>
            <person name="Liyanage D."/>
            <person name="Lorensuhewa L."/>
            <person name="Robinson T."/>
            <person name="Song A."/>
            <person name="Song B.-B."/>
            <person name="Dinh H."/>
            <person name="Thornton R."/>
            <person name="Coyle M."/>
            <person name="Francisco L."/>
            <person name="Jackson L."/>
            <person name="Javaid M."/>
            <person name="Korchina V."/>
            <person name="Kovar C."/>
            <person name="Mata R."/>
            <person name="Mathew T."/>
            <person name="Ngo R."/>
            <person name="Nguyen L."/>
            <person name="Nguyen N."/>
            <person name="Okwuonu G."/>
            <person name="Ongeri F."/>
            <person name="Pham C."/>
            <person name="Simmons D."/>
            <person name="Wilczek-Boney K."/>
            <person name="Hale W."/>
            <person name="Jakkamsetti A."/>
            <person name="Pham P."/>
            <person name="Ruth R."/>
            <person name="San Lucas F."/>
            <person name="Warren J."/>
            <person name="Zhang J."/>
            <person name="Zhao Z."/>
            <person name="Zhou C."/>
            <person name="Zhu D."/>
            <person name="Lee S."/>
            <person name="Bess C."/>
            <person name="Blankenburg K."/>
            <person name="Forbes L."/>
            <person name="Fu Q."/>
            <person name="Gubbala S."/>
            <person name="Hirani K."/>
            <person name="Jayaseelan J.C."/>
            <person name="Lara F."/>
            <person name="Munidasa M."/>
            <person name="Palculict T."/>
            <person name="Patil S."/>
            <person name="Pu L.-L."/>
            <person name="Saada N."/>
            <person name="Tang L."/>
            <person name="Weissenberger G."/>
            <person name="Zhu Y."/>
            <person name="Hemphill L."/>
            <person name="Shang Y."/>
            <person name="Youmans B."/>
            <person name="Ayvaz T."/>
            <person name="Ross M."/>
            <person name="Santibanez J."/>
            <person name="Aqrawi P."/>
            <person name="Gross S."/>
            <person name="Joshi V."/>
            <person name="Fowler G."/>
            <person name="Nazareth L."/>
            <person name="Reid J."/>
            <person name="Worley K."/>
            <person name="Petrosino J."/>
            <person name="Highlander S."/>
            <person name="Gibbs R."/>
        </authorList>
    </citation>
    <scope>NUCLEOTIDE SEQUENCE [LARGE SCALE GENOMIC DNA]</scope>
    <source>
        <strain evidence="10 11">DSM 15829</strain>
    </source>
</reference>
<evidence type="ECO:0000256" key="7">
    <source>
        <dbReference type="ARBA" id="ARBA00022989"/>
    </source>
</evidence>
<dbReference type="InterPro" id="IPR004700">
    <property type="entry name" value="PTS_IIC_man"/>
</dbReference>
<dbReference type="eggNOG" id="COG3715">
    <property type="taxonomic scope" value="Bacteria"/>
</dbReference>
<sequence>MLVSQTIGIFIVAIISYLYNSLSSGLLNRPLVVGALVGIALGNIPLGCMTGAACELVYLGAQAIGASNPPDMISGTIIGTAYVITTGSDVAASVAVALPVSLLMSLIWESLFRATIGPVAAAQADKFAESGNVLGMNAVHYIFTLVQLLTLSSLCAVGFYLGAPTMQAIVNGVPAYVIDGFKYAMGIIPAIGFALLARMIMDKKTACFLLLGFLLVAYGHVNIVGVTVIAAVLVAIILFNTNLGATSEVKEGDDNEF</sequence>
<gene>
    <name evidence="10" type="ORF">HMPREF0091_10551</name>
</gene>
<keyword evidence="8 9" id="KW-0472">Membrane</keyword>
<keyword evidence="7 9" id="KW-1133">Transmembrane helix</keyword>
<dbReference type="GO" id="GO:0005886">
    <property type="term" value="C:plasma membrane"/>
    <property type="evidence" value="ECO:0007669"/>
    <property type="project" value="UniProtKB-SubCell"/>
</dbReference>
<evidence type="ECO:0000313" key="11">
    <source>
        <dbReference type="Proteomes" id="UP000005947"/>
    </source>
</evidence>
<dbReference type="PANTHER" id="PTHR32502:SF8">
    <property type="entry name" value="N-ACETYLGALACTOSAMINE PERMEASE IIC COMPONENT 1"/>
    <property type="match status" value="1"/>
</dbReference>
<evidence type="ECO:0000256" key="3">
    <source>
        <dbReference type="ARBA" id="ARBA00022475"/>
    </source>
</evidence>
<evidence type="ECO:0000256" key="6">
    <source>
        <dbReference type="ARBA" id="ARBA00022692"/>
    </source>
</evidence>
<dbReference type="EMBL" id="ACGK02000001">
    <property type="protein sequence ID" value="EGF23604.1"/>
    <property type="molecule type" value="Genomic_DNA"/>
</dbReference>
<evidence type="ECO:0000256" key="9">
    <source>
        <dbReference type="SAM" id="Phobius"/>
    </source>
</evidence>
<evidence type="ECO:0000313" key="10">
    <source>
        <dbReference type="EMBL" id="EGF23604.1"/>
    </source>
</evidence>
<keyword evidence="3" id="KW-1003">Cell membrane</keyword>
<comment type="subcellular location">
    <subcellularLocation>
        <location evidence="1">Cell membrane</location>
        <topology evidence="1">Multi-pass membrane protein</topology>
    </subcellularLocation>
</comment>
<dbReference type="OrthoDB" id="3181549at2"/>
<keyword evidence="2" id="KW-0813">Transport</keyword>
<dbReference type="PANTHER" id="PTHR32502">
    <property type="entry name" value="N-ACETYLGALACTOSAMINE PERMEASE II COMPONENT-RELATED"/>
    <property type="match status" value="1"/>
</dbReference>
<dbReference type="InterPro" id="IPR050303">
    <property type="entry name" value="GatZ_KbaZ_carbometab"/>
</dbReference>
<dbReference type="GeneID" id="93210158"/>
<dbReference type="PROSITE" id="PS51106">
    <property type="entry name" value="PTS_EIIC_TYPE_4"/>
    <property type="match status" value="1"/>
</dbReference>
<feature type="transmembrane region" description="Helical" evidence="9">
    <location>
        <begin position="141"/>
        <end position="163"/>
    </location>
</feature>
<protein>
    <submittedName>
        <fullName evidence="10">PTS system sorbose-specific iic component</fullName>
    </submittedName>
</protein>
<feature type="transmembrane region" description="Helical" evidence="9">
    <location>
        <begin position="6"/>
        <end position="22"/>
    </location>
</feature>
<dbReference type="RefSeq" id="WP_006302732.1">
    <property type="nucleotide sequence ID" value="NZ_ACGK02000001.1"/>
</dbReference>
<feature type="transmembrane region" description="Helical" evidence="9">
    <location>
        <begin position="81"/>
        <end position="108"/>
    </location>
</feature>
<evidence type="ECO:0000256" key="4">
    <source>
        <dbReference type="ARBA" id="ARBA00022597"/>
    </source>
</evidence>
<feature type="transmembrane region" description="Helical" evidence="9">
    <location>
        <begin position="208"/>
        <end position="239"/>
    </location>
</feature>
<dbReference type="AlphaFoldDB" id="F1T4G0"/>
<evidence type="ECO:0000256" key="2">
    <source>
        <dbReference type="ARBA" id="ARBA00022448"/>
    </source>
</evidence>
<feature type="transmembrane region" description="Helical" evidence="9">
    <location>
        <begin position="34"/>
        <end position="61"/>
    </location>
</feature>
<dbReference type="GO" id="GO:0009401">
    <property type="term" value="P:phosphoenolpyruvate-dependent sugar phosphotransferase system"/>
    <property type="evidence" value="ECO:0007669"/>
    <property type="project" value="UniProtKB-KW"/>
</dbReference>
<proteinExistence type="predicted"/>
<name>F1T4G0_9ACTN</name>
<dbReference type="Proteomes" id="UP000005947">
    <property type="component" value="Unassembled WGS sequence"/>
</dbReference>
<keyword evidence="5" id="KW-0598">Phosphotransferase system</keyword>
<keyword evidence="11" id="KW-1185">Reference proteome</keyword>